<keyword evidence="2" id="KW-1185">Reference proteome</keyword>
<dbReference type="EMBL" id="JACSQJ010000006">
    <property type="protein sequence ID" value="MBD7988523.1"/>
    <property type="molecule type" value="Genomic_DNA"/>
</dbReference>
<dbReference type="Pfam" id="PF13692">
    <property type="entry name" value="Glyco_trans_1_4"/>
    <property type="match status" value="1"/>
</dbReference>
<dbReference type="Proteomes" id="UP000647183">
    <property type="component" value="Unassembled WGS sequence"/>
</dbReference>
<sequence>MSEAPHAVPGIGRVVLWGTCDTGKPRVRILLEGLRAQGVEVMEIRADPWRGIEDKSQVRGIGRWLGLLARVAIAYPRLAWAYLRAPAHDWVLLGYPAIPDIFVIRLLAWLRGSRIAMDWFLSAYDTIVLDRCLVPRRHPLAWLVYAAEWLAVRLADAPFMDTAAHARRMESVFGLAHGRCGDVPVGVESAAFDPRAARPGPGRQADAPTRVLFYGQFIPLHGSGTIIGAARLLRDAKVDWHIVGRGQEAPRIRAMVDEQPLPRLRWDDWVPYAGLVDAISAADICLGIFGTSDKAASVVPNKVYQVLAAGKPLVTRDSPAMRDLLGDGLDDVALVPAGDAAALARAILAWSAGPPRPDPRRAAIIASIRPAAVGARLIDLLGSRRASK</sequence>
<dbReference type="PANTHER" id="PTHR12526">
    <property type="entry name" value="GLYCOSYLTRANSFERASE"/>
    <property type="match status" value="1"/>
</dbReference>
<dbReference type="SUPFAM" id="SSF53756">
    <property type="entry name" value="UDP-Glycosyltransferase/glycogen phosphorylase"/>
    <property type="match status" value="1"/>
</dbReference>
<dbReference type="RefSeq" id="WP_189497330.1">
    <property type="nucleotide sequence ID" value="NZ_JACSQJ010000006.1"/>
</dbReference>
<comment type="caution">
    <text evidence="1">The sequence shown here is derived from an EMBL/GenBank/DDBJ whole genome shotgun (WGS) entry which is preliminary data.</text>
</comment>
<evidence type="ECO:0000313" key="2">
    <source>
        <dbReference type="Proteomes" id="UP000647183"/>
    </source>
</evidence>
<proteinExistence type="predicted"/>
<gene>
    <name evidence="1" type="ORF">H9645_10850</name>
</gene>
<organism evidence="1 2">
    <name type="scientific">Luteimonas colneyensis</name>
    <dbReference type="NCBI Taxonomy" id="2762230"/>
    <lineage>
        <taxon>Bacteria</taxon>
        <taxon>Pseudomonadati</taxon>
        <taxon>Pseudomonadota</taxon>
        <taxon>Gammaproteobacteria</taxon>
        <taxon>Lysobacterales</taxon>
        <taxon>Lysobacteraceae</taxon>
        <taxon>Luteimonas</taxon>
    </lineage>
</organism>
<protein>
    <submittedName>
        <fullName evidence="1">Glycosyltransferase</fullName>
    </submittedName>
</protein>
<name>A0ABR8UKJ0_9GAMM</name>
<accession>A0ABR8UKJ0</accession>
<dbReference type="Gene3D" id="3.40.50.2000">
    <property type="entry name" value="Glycogen Phosphorylase B"/>
    <property type="match status" value="1"/>
</dbReference>
<evidence type="ECO:0000313" key="1">
    <source>
        <dbReference type="EMBL" id="MBD7988523.1"/>
    </source>
</evidence>
<reference evidence="1 2" key="1">
    <citation type="submission" date="2020-08" db="EMBL/GenBank/DDBJ databases">
        <title>A Genomic Blueprint of the Chicken Gut Microbiome.</title>
        <authorList>
            <person name="Gilroy R."/>
            <person name="Ravi A."/>
            <person name="Getino M."/>
            <person name="Pursley I."/>
            <person name="Horton D.L."/>
            <person name="Alikhan N.-F."/>
            <person name="Baker D."/>
            <person name="Gharbi K."/>
            <person name="Hall N."/>
            <person name="Watson M."/>
            <person name="Adriaenssens E.M."/>
            <person name="Foster-Nyarko E."/>
            <person name="Jarju S."/>
            <person name="Secka A."/>
            <person name="Antonio M."/>
            <person name="Oren A."/>
            <person name="Chaudhuri R."/>
            <person name="La Ragione R.M."/>
            <person name="Hildebrand F."/>
            <person name="Pallen M.J."/>
        </authorList>
    </citation>
    <scope>NUCLEOTIDE SEQUENCE [LARGE SCALE GENOMIC DNA]</scope>
    <source>
        <strain evidence="1 2">Sa2BVA3</strain>
    </source>
</reference>